<dbReference type="AlphaFoldDB" id="A0AAD7JG81"/>
<gene>
    <name evidence="2" type="ORF">B0H16DRAFT_1311018</name>
</gene>
<feature type="non-terminal residue" evidence="2">
    <location>
        <position position="234"/>
    </location>
</feature>
<protein>
    <submittedName>
        <fullName evidence="2">Uncharacterized protein</fullName>
    </submittedName>
</protein>
<keyword evidence="3" id="KW-1185">Reference proteome</keyword>
<dbReference type="EMBL" id="JARKIB010000029">
    <property type="protein sequence ID" value="KAJ7763777.1"/>
    <property type="molecule type" value="Genomic_DNA"/>
</dbReference>
<accession>A0AAD7JG81</accession>
<sequence length="234" mass="26642">MPDPDVELFYCSKCKKRKTIAEFHVKIVNGEPTRAKTCLACQRLAREAAQAKAEAKKKENNAPEDADDSSEDGSYDGKDLSVLPLADFLDALVQQDDNLDLTARVDTSSMSGTRKEKADELAARIWNRMKYRFVYHSKYDHRRSPSTRFMYHCAQNKTRQQASKKTAGAKSRDKLPMDAFQCHGWLHITISDWEDIALVKIGHQDDHIPYWSIDVPADVIEFVRLNPKLTPGQV</sequence>
<reference evidence="2" key="1">
    <citation type="submission" date="2023-03" db="EMBL/GenBank/DDBJ databases">
        <title>Massive genome expansion in bonnet fungi (Mycena s.s.) driven by repeated elements and novel gene families across ecological guilds.</title>
        <authorList>
            <consortium name="Lawrence Berkeley National Laboratory"/>
            <person name="Harder C.B."/>
            <person name="Miyauchi S."/>
            <person name="Viragh M."/>
            <person name="Kuo A."/>
            <person name="Thoen E."/>
            <person name="Andreopoulos B."/>
            <person name="Lu D."/>
            <person name="Skrede I."/>
            <person name="Drula E."/>
            <person name="Henrissat B."/>
            <person name="Morin E."/>
            <person name="Kohler A."/>
            <person name="Barry K."/>
            <person name="LaButti K."/>
            <person name="Morin E."/>
            <person name="Salamov A."/>
            <person name="Lipzen A."/>
            <person name="Mereny Z."/>
            <person name="Hegedus B."/>
            <person name="Baldrian P."/>
            <person name="Stursova M."/>
            <person name="Weitz H."/>
            <person name="Taylor A."/>
            <person name="Grigoriev I.V."/>
            <person name="Nagy L.G."/>
            <person name="Martin F."/>
            <person name="Kauserud H."/>
        </authorList>
    </citation>
    <scope>NUCLEOTIDE SEQUENCE</scope>
    <source>
        <strain evidence="2">CBHHK182m</strain>
    </source>
</reference>
<feature type="compositionally biased region" description="Acidic residues" evidence="1">
    <location>
        <begin position="62"/>
        <end position="74"/>
    </location>
</feature>
<name>A0AAD7JG81_9AGAR</name>
<dbReference type="Proteomes" id="UP001215598">
    <property type="component" value="Unassembled WGS sequence"/>
</dbReference>
<evidence type="ECO:0000313" key="2">
    <source>
        <dbReference type="EMBL" id="KAJ7763777.1"/>
    </source>
</evidence>
<evidence type="ECO:0000256" key="1">
    <source>
        <dbReference type="SAM" id="MobiDB-lite"/>
    </source>
</evidence>
<proteinExistence type="predicted"/>
<feature type="region of interest" description="Disordered" evidence="1">
    <location>
        <begin position="50"/>
        <end position="74"/>
    </location>
</feature>
<comment type="caution">
    <text evidence="2">The sequence shown here is derived from an EMBL/GenBank/DDBJ whole genome shotgun (WGS) entry which is preliminary data.</text>
</comment>
<organism evidence="2 3">
    <name type="scientific">Mycena metata</name>
    <dbReference type="NCBI Taxonomy" id="1033252"/>
    <lineage>
        <taxon>Eukaryota</taxon>
        <taxon>Fungi</taxon>
        <taxon>Dikarya</taxon>
        <taxon>Basidiomycota</taxon>
        <taxon>Agaricomycotina</taxon>
        <taxon>Agaricomycetes</taxon>
        <taxon>Agaricomycetidae</taxon>
        <taxon>Agaricales</taxon>
        <taxon>Marasmiineae</taxon>
        <taxon>Mycenaceae</taxon>
        <taxon>Mycena</taxon>
    </lineage>
</organism>
<evidence type="ECO:0000313" key="3">
    <source>
        <dbReference type="Proteomes" id="UP001215598"/>
    </source>
</evidence>